<gene>
    <name evidence="1" type="ORF">EZS28_039791</name>
</gene>
<proteinExistence type="predicted"/>
<protein>
    <submittedName>
        <fullName evidence="1">Uncharacterized protein</fullName>
    </submittedName>
</protein>
<dbReference type="Proteomes" id="UP000324800">
    <property type="component" value="Unassembled WGS sequence"/>
</dbReference>
<organism evidence="1 2">
    <name type="scientific">Streblomastix strix</name>
    <dbReference type="NCBI Taxonomy" id="222440"/>
    <lineage>
        <taxon>Eukaryota</taxon>
        <taxon>Metamonada</taxon>
        <taxon>Preaxostyla</taxon>
        <taxon>Oxymonadida</taxon>
        <taxon>Streblomastigidae</taxon>
        <taxon>Streblomastix</taxon>
    </lineage>
</organism>
<evidence type="ECO:0000313" key="1">
    <source>
        <dbReference type="EMBL" id="KAA6364682.1"/>
    </source>
</evidence>
<name>A0A5J4U418_9EUKA</name>
<sequence length="126" mass="14780">MEFLLRFISIIHDQRTHIQYVGTNGTIQIYGINGLWQISKQFIKLPRAGSVPRADGQIDVYLHVRTPIQELSQYDLRSVQLVTQDTQDTQDTWTIRFIHPLHQSFSIICLIRQIQQSIHSFQTLYL</sequence>
<reference evidence="1 2" key="1">
    <citation type="submission" date="2019-03" db="EMBL/GenBank/DDBJ databases">
        <title>Single cell metagenomics reveals metabolic interactions within the superorganism composed of flagellate Streblomastix strix and complex community of Bacteroidetes bacteria on its surface.</title>
        <authorList>
            <person name="Treitli S.C."/>
            <person name="Kolisko M."/>
            <person name="Husnik F."/>
            <person name="Keeling P."/>
            <person name="Hampl V."/>
        </authorList>
    </citation>
    <scope>NUCLEOTIDE SEQUENCE [LARGE SCALE GENOMIC DNA]</scope>
    <source>
        <strain evidence="1">ST1C</strain>
    </source>
</reference>
<evidence type="ECO:0000313" key="2">
    <source>
        <dbReference type="Proteomes" id="UP000324800"/>
    </source>
</evidence>
<comment type="caution">
    <text evidence="1">The sequence shown here is derived from an EMBL/GenBank/DDBJ whole genome shotgun (WGS) entry which is preliminary data.</text>
</comment>
<accession>A0A5J4U418</accession>
<dbReference type="AlphaFoldDB" id="A0A5J4U418"/>
<dbReference type="EMBL" id="SNRW01021346">
    <property type="protein sequence ID" value="KAA6364682.1"/>
    <property type="molecule type" value="Genomic_DNA"/>
</dbReference>